<dbReference type="Pfam" id="PF02729">
    <property type="entry name" value="OTCace_N"/>
    <property type="match status" value="1"/>
</dbReference>
<feature type="binding site" evidence="10">
    <location>
        <position position="118"/>
    </location>
    <ligand>
        <name>carbamoyl phosphate</name>
        <dbReference type="ChEBI" id="CHEBI:58228"/>
    </ligand>
</feature>
<dbReference type="InterPro" id="IPR024904">
    <property type="entry name" value="OTCase_ArgI"/>
</dbReference>
<dbReference type="eggNOG" id="COG0078">
    <property type="taxonomic scope" value="Bacteria"/>
</dbReference>
<dbReference type="Pfam" id="PF00185">
    <property type="entry name" value="OTCace"/>
    <property type="match status" value="1"/>
</dbReference>
<reference evidence="13 14" key="1">
    <citation type="submission" date="2014-03" db="EMBL/GenBank/DDBJ databases">
        <authorList>
            <person name="Urmite Genomes U."/>
        </authorList>
    </citation>
    <scope>NUCLEOTIDE SEQUENCE [LARGE SCALE GENOMIC DNA]</scope>
    <source>
        <strain evidence="13 14">Vm-5</strain>
    </source>
</reference>
<feature type="binding site" evidence="10">
    <location>
        <position position="240"/>
    </location>
    <ligand>
        <name>L-ornithine</name>
        <dbReference type="ChEBI" id="CHEBI:46911"/>
    </ligand>
</feature>
<sequence length="322" mass="35461">MGVELKRARLNPQYLHGKDFLTLADYTQEEITYLLQLADQLKTQRKNGIAEQPLKGKTLGMIFEKSSTRTRVSFEAGIYQLGGNGIFLSSKDIQIGRGESISDTAQVLSGYLDAIMIRTFSQTAVEELAEKASIPVINGLTDLYHPCQVLADLQTIKEQKGTLDGVKVSYIGDGNNMAHSLMLGAAIMGMHLSVAAPKGYQPDQKIVAKAKKLAALSEADIQITDNPELSVKESDVIYTDVWASMGQEEEQVKREIAFKDFQVHSNLLQLAKSDAIFMHCLPAHRGEEVTADVIDGNHSVIFQQAENRLHVQKALLVALMES</sequence>
<dbReference type="PRINTS" id="PR00102">
    <property type="entry name" value="OTCASE"/>
</dbReference>
<dbReference type="STRING" id="1462526.BN990_03494"/>
<evidence type="ECO:0000313" key="13">
    <source>
        <dbReference type="EMBL" id="CDQ41139.1"/>
    </source>
</evidence>
<keyword evidence="14" id="KW-1185">Reference proteome</keyword>
<dbReference type="GO" id="GO:0019240">
    <property type="term" value="P:citrulline biosynthetic process"/>
    <property type="evidence" value="ECO:0007669"/>
    <property type="project" value="TreeGrafter"/>
</dbReference>
<evidence type="ECO:0000256" key="2">
    <source>
        <dbReference type="ARBA" id="ARBA00004496"/>
    </source>
</evidence>
<dbReference type="EC" id="2.1.3.3" evidence="5 10"/>
<dbReference type="Proteomes" id="UP000028875">
    <property type="component" value="Unassembled WGS sequence"/>
</dbReference>
<protein>
    <recommendedName>
        <fullName evidence="6 10">Ornithine carbamoyltransferase</fullName>
        <shortName evidence="10">OTCase</shortName>
        <ecNumber evidence="5 10">2.1.3.3</ecNumber>
    </recommendedName>
</protein>
<keyword evidence="7 10" id="KW-0963">Cytoplasm</keyword>
<comment type="pathway">
    <text evidence="3">Amino-acid biosynthesis; L-arginine biosynthesis; L-arginine from L-ornithine and carbamoyl phosphate: step 1/3.</text>
</comment>
<feature type="domain" description="Aspartate/ornithine carbamoyltransferase carbamoyl-P binding" evidence="12">
    <location>
        <begin position="18"/>
        <end position="158"/>
    </location>
</feature>
<evidence type="ECO:0000256" key="10">
    <source>
        <dbReference type="HAMAP-Rule" id="MF_01109"/>
    </source>
</evidence>
<evidence type="ECO:0000256" key="3">
    <source>
        <dbReference type="ARBA" id="ARBA00004975"/>
    </source>
</evidence>
<comment type="function">
    <text evidence="1">Reversibly catalyzes the transfer of the carbamoyl group from carbamoyl phosphate (CP) to the N(epsilon) atom of ornithine (ORN) to produce L-citrulline.</text>
</comment>
<proteinExistence type="inferred from homology"/>
<feature type="binding site" evidence="10">
    <location>
        <position position="94"/>
    </location>
    <ligand>
        <name>carbamoyl phosphate</name>
        <dbReference type="ChEBI" id="CHEBI:58228"/>
    </ligand>
</feature>
<dbReference type="InterPro" id="IPR006130">
    <property type="entry name" value="Asp/Orn_carbamoylTrfase"/>
</dbReference>
<comment type="catalytic activity">
    <reaction evidence="9 10">
        <text>carbamoyl phosphate + L-ornithine = L-citrulline + phosphate + H(+)</text>
        <dbReference type="Rhea" id="RHEA:19513"/>
        <dbReference type="ChEBI" id="CHEBI:15378"/>
        <dbReference type="ChEBI" id="CHEBI:43474"/>
        <dbReference type="ChEBI" id="CHEBI:46911"/>
        <dbReference type="ChEBI" id="CHEBI:57743"/>
        <dbReference type="ChEBI" id="CHEBI:58228"/>
        <dbReference type="EC" id="2.1.3.3"/>
    </reaction>
</comment>
<organism evidence="13 14">
    <name type="scientific">Virgibacillus massiliensis</name>
    <dbReference type="NCBI Taxonomy" id="1462526"/>
    <lineage>
        <taxon>Bacteria</taxon>
        <taxon>Bacillati</taxon>
        <taxon>Bacillota</taxon>
        <taxon>Bacilli</taxon>
        <taxon>Bacillales</taxon>
        <taxon>Bacillaceae</taxon>
        <taxon>Virgibacillus</taxon>
    </lineage>
</organism>
<evidence type="ECO:0000256" key="5">
    <source>
        <dbReference type="ARBA" id="ARBA00013007"/>
    </source>
</evidence>
<dbReference type="GO" id="GO:0004585">
    <property type="term" value="F:ornithine carbamoyltransferase activity"/>
    <property type="evidence" value="ECO:0007669"/>
    <property type="project" value="UniProtKB-UniRule"/>
</dbReference>
<feature type="binding site" evidence="10">
    <location>
        <begin position="280"/>
        <end position="281"/>
    </location>
    <ligand>
        <name>carbamoyl phosphate</name>
        <dbReference type="ChEBI" id="CHEBI:58228"/>
    </ligand>
</feature>
<name>A0A024QF70_9BACI</name>
<evidence type="ECO:0000256" key="8">
    <source>
        <dbReference type="ARBA" id="ARBA00022679"/>
    </source>
</evidence>
<evidence type="ECO:0000313" key="14">
    <source>
        <dbReference type="Proteomes" id="UP000028875"/>
    </source>
</evidence>
<feature type="binding site" evidence="10">
    <location>
        <begin position="67"/>
        <end position="70"/>
    </location>
    <ligand>
        <name>carbamoyl phosphate</name>
        <dbReference type="ChEBI" id="CHEBI:58228"/>
    </ligand>
</feature>
<dbReference type="FunFam" id="3.40.50.1370:FF:000016">
    <property type="entry name" value="Ornithine carbamoyltransferase"/>
    <property type="match status" value="1"/>
</dbReference>
<dbReference type="Gene3D" id="3.40.50.1370">
    <property type="entry name" value="Aspartate/ornithine carbamoyltransferase"/>
    <property type="match status" value="2"/>
</dbReference>
<dbReference type="HAMAP" id="MF_01109">
    <property type="entry name" value="OTCase"/>
    <property type="match status" value="1"/>
</dbReference>
<evidence type="ECO:0000256" key="4">
    <source>
        <dbReference type="ARBA" id="ARBA00007805"/>
    </source>
</evidence>
<dbReference type="PANTHER" id="PTHR45753">
    <property type="entry name" value="ORNITHINE CARBAMOYLTRANSFERASE, MITOCHONDRIAL"/>
    <property type="match status" value="1"/>
</dbReference>
<keyword evidence="8 10" id="KW-0808">Transferase</keyword>
<dbReference type="PANTHER" id="PTHR45753:SF3">
    <property type="entry name" value="ORNITHINE TRANSCARBAMYLASE, MITOCHONDRIAL"/>
    <property type="match status" value="1"/>
</dbReference>
<evidence type="ECO:0000256" key="9">
    <source>
        <dbReference type="ARBA" id="ARBA00048772"/>
    </source>
</evidence>
<feature type="domain" description="Aspartate/ornithine carbamoyltransferase Asp/Orn-binding" evidence="11">
    <location>
        <begin position="164"/>
        <end position="318"/>
    </location>
</feature>
<evidence type="ECO:0000256" key="7">
    <source>
        <dbReference type="ARBA" id="ARBA00022490"/>
    </source>
</evidence>
<comment type="caution">
    <text evidence="13">The sequence shown here is derived from an EMBL/GenBank/DDBJ whole genome shotgun (WGS) entry which is preliminary data.</text>
</comment>
<dbReference type="InterPro" id="IPR036901">
    <property type="entry name" value="Asp/Orn_carbamoylTrfase_sf"/>
</dbReference>
<accession>A0A024QF70</accession>
<feature type="binding site" evidence="10">
    <location>
        <position position="176"/>
    </location>
    <ligand>
        <name>L-ornithine</name>
        <dbReference type="ChEBI" id="CHEBI:46911"/>
    </ligand>
</feature>
<dbReference type="PRINTS" id="PR00100">
    <property type="entry name" value="AOTCASE"/>
</dbReference>
<dbReference type="NCBIfam" id="TIGR00658">
    <property type="entry name" value="orni_carb_tr"/>
    <property type="match status" value="1"/>
</dbReference>
<dbReference type="FunFam" id="3.40.50.1370:FF:000008">
    <property type="entry name" value="Ornithine carbamoyltransferase"/>
    <property type="match status" value="1"/>
</dbReference>
<evidence type="ECO:0000259" key="12">
    <source>
        <dbReference type="Pfam" id="PF02729"/>
    </source>
</evidence>
<dbReference type="AlphaFoldDB" id="A0A024QF70"/>
<dbReference type="EMBL" id="CCDP010000002">
    <property type="protein sequence ID" value="CDQ41139.1"/>
    <property type="molecule type" value="Genomic_DNA"/>
</dbReference>
<dbReference type="GO" id="GO:0005737">
    <property type="term" value="C:cytoplasm"/>
    <property type="evidence" value="ECO:0007669"/>
    <property type="project" value="UniProtKB-SubCell"/>
</dbReference>
<comment type="similarity">
    <text evidence="4 10">Belongs to the aspartate/ornithine carbamoyltransferase superfamily. OTCase family.</text>
</comment>
<comment type="subcellular location">
    <subcellularLocation>
        <location evidence="2 10">Cytoplasm</location>
    </subcellularLocation>
</comment>
<dbReference type="SUPFAM" id="SSF53671">
    <property type="entry name" value="Aspartate/ornithine carbamoyltransferase"/>
    <property type="match status" value="1"/>
</dbReference>
<evidence type="ECO:0000259" key="11">
    <source>
        <dbReference type="Pfam" id="PF00185"/>
    </source>
</evidence>
<evidence type="ECO:0000256" key="1">
    <source>
        <dbReference type="ARBA" id="ARBA00003822"/>
    </source>
</evidence>
<dbReference type="GO" id="GO:0042450">
    <property type="term" value="P:L-arginine biosynthetic process via ornithine"/>
    <property type="evidence" value="ECO:0007669"/>
    <property type="project" value="UniProtKB-UniRule"/>
</dbReference>
<dbReference type="PROSITE" id="PS00097">
    <property type="entry name" value="CARBAMOYLTRANSFERASE"/>
    <property type="match status" value="1"/>
</dbReference>
<dbReference type="GO" id="GO:0016597">
    <property type="term" value="F:amino acid binding"/>
    <property type="evidence" value="ECO:0007669"/>
    <property type="project" value="InterPro"/>
</dbReference>
<evidence type="ECO:0000256" key="6">
    <source>
        <dbReference type="ARBA" id="ARBA00016634"/>
    </source>
</evidence>
<dbReference type="NCBIfam" id="NF001986">
    <property type="entry name" value="PRK00779.1"/>
    <property type="match status" value="1"/>
</dbReference>
<feature type="binding site" evidence="10">
    <location>
        <begin position="145"/>
        <end position="148"/>
    </location>
    <ligand>
        <name>carbamoyl phosphate</name>
        <dbReference type="ChEBI" id="CHEBI:58228"/>
    </ligand>
</feature>
<gene>
    <name evidence="13" type="primary">argF</name>
    <name evidence="13" type="ORF">BN990_03494</name>
</gene>
<reference evidence="14" key="2">
    <citation type="submission" date="2014-05" db="EMBL/GenBank/DDBJ databases">
        <title>Draft genome sequence of Virgibacillus massiliensis Vm-5.</title>
        <authorList>
            <person name="Khelaifia S."/>
            <person name="Croce O."/>
            <person name="Lagier J.C."/>
            <person name="Raoult D."/>
        </authorList>
    </citation>
    <scope>NUCLEOTIDE SEQUENCE [LARGE SCALE GENOMIC DNA]</scope>
    <source>
        <strain evidence="14">Vm-5</strain>
    </source>
</reference>
<dbReference type="InterPro" id="IPR006132">
    <property type="entry name" value="Asp/Orn_carbamoyltranf_P-bd"/>
</dbReference>
<dbReference type="InterPro" id="IPR006131">
    <property type="entry name" value="Asp_carbamoyltransf_Asp/Orn-bd"/>
</dbReference>
<feature type="binding site" evidence="10">
    <location>
        <position position="308"/>
    </location>
    <ligand>
        <name>carbamoyl phosphate</name>
        <dbReference type="ChEBI" id="CHEBI:58228"/>
    </ligand>
</feature>
<dbReference type="RefSeq" id="WP_021288823.1">
    <property type="nucleotide sequence ID" value="NZ_BNER01000007.1"/>
</dbReference>
<feature type="binding site" evidence="10">
    <location>
        <begin position="244"/>
        <end position="245"/>
    </location>
    <ligand>
        <name>L-ornithine</name>
        <dbReference type="ChEBI" id="CHEBI:46911"/>
    </ligand>
</feature>
<dbReference type="InterPro" id="IPR002292">
    <property type="entry name" value="Orn/put_carbamltrans"/>
</dbReference>